<organism evidence="3">
    <name type="scientific">marine sediment metagenome</name>
    <dbReference type="NCBI Taxonomy" id="412755"/>
    <lineage>
        <taxon>unclassified sequences</taxon>
        <taxon>metagenomes</taxon>
        <taxon>ecological metagenomes</taxon>
    </lineage>
</organism>
<comment type="cofactor">
    <cofactor evidence="1">
        <name>pyridoxal 5'-phosphate</name>
        <dbReference type="ChEBI" id="CHEBI:597326"/>
    </cofactor>
</comment>
<gene>
    <name evidence="3" type="ORF">LCGC14_1631540</name>
</gene>
<sequence length="382" mass="42599">VEGVYPKYVCSAKGAYVTCDGTEYLDFSCALGAVILGYGFEPVTQAVIKVAKEGNLFNLPHKSETQLAEIIVDMIPSAEKVRFLKTGSEACAAAVRIARAYTGREKIICMGYHGWHDWCQYTADDCTRGIPKQNVIRADHGIDLKGLFKKHDKKIAALIMEPYIWKELPQQYLRDLMRLCEQSGTVWIFDECITGFRTKKHSAQAHYKITPDLTVLSKAMANGLPMSCVCGKADLMDVLKKDVFVSGTFNGDLVGIAASIVTLTFLRENPVAEHIWTVGGKLQGSFASMIAKPGLVDKIKVDGVPCRPRFIFDSNALKCLFWQECFKRGLMLDDAQFTSWAHKTPELDKTLEAMRGAMRIVHKYLDEPESVLEGEVCSEDFK</sequence>
<evidence type="ECO:0008006" key="4">
    <source>
        <dbReference type="Google" id="ProtNLM"/>
    </source>
</evidence>
<evidence type="ECO:0000313" key="3">
    <source>
        <dbReference type="EMBL" id="KKM21827.1"/>
    </source>
</evidence>
<comment type="caution">
    <text evidence="3">The sequence shown here is derived from an EMBL/GenBank/DDBJ whole genome shotgun (WGS) entry which is preliminary data.</text>
</comment>
<dbReference type="Gene3D" id="3.90.1150.10">
    <property type="entry name" value="Aspartate Aminotransferase, domain 1"/>
    <property type="match status" value="1"/>
</dbReference>
<dbReference type="GO" id="GO:0030170">
    <property type="term" value="F:pyridoxal phosphate binding"/>
    <property type="evidence" value="ECO:0007669"/>
    <property type="project" value="InterPro"/>
</dbReference>
<name>A0A0F9I2R7_9ZZZZ</name>
<dbReference type="EMBL" id="LAZR01013468">
    <property type="protein sequence ID" value="KKM21827.1"/>
    <property type="molecule type" value="Genomic_DNA"/>
</dbReference>
<dbReference type="PANTHER" id="PTHR43713:SF3">
    <property type="entry name" value="GLUTAMATE-1-SEMIALDEHYDE 2,1-AMINOMUTASE 1, CHLOROPLASTIC-RELATED"/>
    <property type="match status" value="1"/>
</dbReference>
<dbReference type="InterPro" id="IPR015422">
    <property type="entry name" value="PyrdxlP-dep_Trfase_small"/>
</dbReference>
<proteinExistence type="predicted"/>
<dbReference type="SUPFAM" id="SSF53383">
    <property type="entry name" value="PLP-dependent transferases"/>
    <property type="match status" value="1"/>
</dbReference>
<dbReference type="AlphaFoldDB" id="A0A0F9I2R7"/>
<dbReference type="Gene3D" id="3.40.640.10">
    <property type="entry name" value="Type I PLP-dependent aspartate aminotransferase-like (Major domain)"/>
    <property type="match status" value="1"/>
</dbReference>
<dbReference type="InterPro" id="IPR015424">
    <property type="entry name" value="PyrdxlP-dep_Trfase"/>
</dbReference>
<reference evidence="3" key="1">
    <citation type="journal article" date="2015" name="Nature">
        <title>Complex archaea that bridge the gap between prokaryotes and eukaryotes.</title>
        <authorList>
            <person name="Spang A."/>
            <person name="Saw J.H."/>
            <person name="Jorgensen S.L."/>
            <person name="Zaremba-Niedzwiedzka K."/>
            <person name="Martijn J."/>
            <person name="Lind A.E."/>
            <person name="van Eijk R."/>
            <person name="Schleper C."/>
            <person name="Guy L."/>
            <person name="Ettema T.J."/>
        </authorList>
    </citation>
    <scope>NUCLEOTIDE SEQUENCE</scope>
</reference>
<dbReference type="Pfam" id="PF00202">
    <property type="entry name" value="Aminotran_3"/>
    <property type="match status" value="1"/>
</dbReference>
<feature type="non-terminal residue" evidence="3">
    <location>
        <position position="1"/>
    </location>
</feature>
<dbReference type="PANTHER" id="PTHR43713">
    <property type="entry name" value="GLUTAMATE-1-SEMIALDEHYDE 2,1-AMINOMUTASE"/>
    <property type="match status" value="1"/>
</dbReference>
<evidence type="ECO:0000256" key="2">
    <source>
        <dbReference type="ARBA" id="ARBA00022898"/>
    </source>
</evidence>
<keyword evidence="2" id="KW-0663">Pyridoxal phosphate</keyword>
<dbReference type="InterPro" id="IPR015421">
    <property type="entry name" value="PyrdxlP-dep_Trfase_major"/>
</dbReference>
<dbReference type="GO" id="GO:0008483">
    <property type="term" value="F:transaminase activity"/>
    <property type="evidence" value="ECO:0007669"/>
    <property type="project" value="InterPro"/>
</dbReference>
<evidence type="ECO:0000256" key="1">
    <source>
        <dbReference type="ARBA" id="ARBA00001933"/>
    </source>
</evidence>
<accession>A0A0F9I2R7</accession>
<dbReference type="InterPro" id="IPR005814">
    <property type="entry name" value="Aminotrans_3"/>
</dbReference>
<protein>
    <recommendedName>
        <fullName evidence="4">Glutamate-1-semialdehyde 2,1-aminomutase</fullName>
    </recommendedName>
</protein>